<evidence type="ECO:0000313" key="2">
    <source>
        <dbReference type="Proteomes" id="UP000323506"/>
    </source>
</evidence>
<keyword evidence="2" id="KW-1185">Reference proteome</keyword>
<accession>A0A5C7J0Q7</accession>
<name>A0A5C7J0Q7_GOSDA</name>
<sequence>MERTETPLELSPLRNSIISVFSLYLPTYSTTPSNVIHIVSQVLEILQPFLHTHVLDLLLLCIVQHCLDIRQYGLPLLELLVELLMISNKVERRVERFAHQQVQEPRKSSLSNDRHGGIMRKKMKREMNKPKWKVREQKKKEREMESAKLMKLKNLALFFIHPIIQTMSWEIEGLG</sequence>
<proteinExistence type="predicted"/>
<dbReference type="Proteomes" id="UP000323506">
    <property type="component" value="Unassembled WGS sequence"/>
</dbReference>
<reference evidence="1 2" key="1">
    <citation type="submission" date="2019-06" db="EMBL/GenBank/DDBJ databases">
        <title>WGS assembly of Gossypium darwinii.</title>
        <authorList>
            <person name="Chen Z.J."/>
            <person name="Sreedasyam A."/>
            <person name="Ando A."/>
            <person name="Song Q."/>
            <person name="De L."/>
            <person name="Hulse-Kemp A."/>
            <person name="Ding M."/>
            <person name="Ye W."/>
            <person name="Kirkbride R."/>
            <person name="Jenkins J."/>
            <person name="Plott C."/>
            <person name="Lovell J."/>
            <person name="Lin Y.-M."/>
            <person name="Vaughn R."/>
            <person name="Liu B."/>
            <person name="Li W."/>
            <person name="Simpson S."/>
            <person name="Scheffler B."/>
            <person name="Saski C."/>
            <person name="Grover C."/>
            <person name="Hu G."/>
            <person name="Conover J."/>
            <person name="Carlson J."/>
            <person name="Shu S."/>
            <person name="Boston L."/>
            <person name="Williams M."/>
            <person name="Peterson D."/>
            <person name="Mcgee K."/>
            <person name="Jones D."/>
            <person name="Wendel J."/>
            <person name="Stelly D."/>
            <person name="Grimwood J."/>
            <person name="Schmutz J."/>
        </authorList>
    </citation>
    <scope>NUCLEOTIDE SEQUENCE [LARGE SCALE GENOMIC DNA]</scope>
    <source>
        <strain evidence="1">1808015.09</strain>
    </source>
</reference>
<protein>
    <submittedName>
        <fullName evidence="1">Uncharacterized protein</fullName>
    </submittedName>
</protein>
<dbReference type="AlphaFoldDB" id="A0A5C7J0Q7"/>
<gene>
    <name evidence="1" type="ORF">ES288_1Z029700v1</name>
</gene>
<evidence type="ECO:0000313" key="1">
    <source>
        <dbReference type="EMBL" id="TXG74968.1"/>
    </source>
</evidence>
<dbReference type="EMBL" id="ML700813">
    <property type="protein sequence ID" value="TXG74968.1"/>
    <property type="molecule type" value="Genomic_DNA"/>
</dbReference>
<organism evidence="1 2">
    <name type="scientific">Gossypium darwinii</name>
    <name type="common">Darwin's cotton</name>
    <name type="synonym">Gossypium barbadense var. darwinii</name>
    <dbReference type="NCBI Taxonomy" id="34276"/>
    <lineage>
        <taxon>Eukaryota</taxon>
        <taxon>Viridiplantae</taxon>
        <taxon>Streptophyta</taxon>
        <taxon>Embryophyta</taxon>
        <taxon>Tracheophyta</taxon>
        <taxon>Spermatophyta</taxon>
        <taxon>Magnoliopsida</taxon>
        <taxon>eudicotyledons</taxon>
        <taxon>Gunneridae</taxon>
        <taxon>Pentapetalae</taxon>
        <taxon>rosids</taxon>
        <taxon>malvids</taxon>
        <taxon>Malvales</taxon>
        <taxon>Malvaceae</taxon>
        <taxon>Malvoideae</taxon>
        <taxon>Gossypium</taxon>
    </lineage>
</organism>